<keyword evidence="3" id="KW-0964">Secreted</keyword>
<dbReference type="PANTHER" id="PTHR24034">
    <property type="entry name" value="EGF-LIKE DOMAIN-CONTAINING PROTEIN"/>
    <property type="match status" value="1"/>
</dbReference>
<feature type="compositionally biased region" description="Low complexity" evidence="17">
    <location>
        <begin position="105"/>
        <end position="115"/>
    </location>
</feature>
<dbReference type="FunFam" id="2.10.25.10:FF:000201">
    <property type="entry name" value="EGF-containing fibulin-like extracellular matrix protein 2"/>
    <property type="match status" value="1"/>
</dbReference>
<evidence type="ECO:0000256" key="2">
    <source>
        <dbReference type="ARBA" id="ARBA00006127"/>
    </source>
</evidence>
<feature type="domain" description="EGF-like" evidence="18">
    <location>
        <begin position="502"/>
        <end position="541"/>
    </location>
</feature>
<dbReference type="InterPro" id="IPR018097">
    <property type="entry name" value="EGF_Ca-bd_CS"/>
</dbReference>
<dbReference type="SUPFAM" id="SSF57184">
    <property type="entry name" value="Growth factor receptor domain"/>
    <property type="match status" value="2"/>
</dbReference>
<dbReference type="CDD" id="cd00054">
    <property type="entry name" value="EGF_CA"/>
    <property type="match status" value="5"/>
</dbReference>
<dbReference type="InterPro" id="IPR055088">
    <property type="entry name" value="Fibulin_C"/>
</dbReference>
<dbReference type="PROSITE" id="PS00010">
    <property type="entry name" value="ASX_HYDROXYL"/>
    <property type="match status" value="4"/>
</dbReference>
<feature type="compositionally biased region" description="Low complexity" evidence="17">
    <location>
        <begin position="275"/>
        <end position="284"/>
    </location>
</feature>
<keyword evidence="10 16" id="KW-1015">Disulfide bond</keyword>
<dbReference type="SMART" id="SM00179">
    <property type="entry name" value="EGF_CA"/>
    <property type="match status" value="6"/>
</dbReference>
<evidence type="ECO:0000256" key="7">
    <source>
        <dbReference type="ARBA" id="ARBA00022737"/>
    </source>
</evidence>
<dbReference type="GO" id="GO:0005509">
    <property type="term" value="F:calcium ion binding"/>
    <property type="evidence" value="ECO:0007669"/>
    <property type="project" value="InterPro"/>
</dbReference>
<dbReference type="InterPro" id="IPR026823">
    <property type="entry name" value="cEGF"/>
</dbReference>
<keyword evidence="20" id="KW-1185">Reference proteome</keyword>
<keyword evidence="7" id="KW-0677">Repeat</keyword>
<dbReference type="AlphaFoldDB" id="A0A674HDG6"/>
<protein>
    <recommendedName>
        <fullName evidence="14">EGF-containing fibulin-like extracellular matrix protein 1</fullName>
    </recommendedName>
    <alternativeName>
        <fullName evidence="15">Fibulin-3</fullName>
    </alternativeName>
</protein>
<dbReference type="GO" id="GO:0008083">
    <property type="term" value="F:growth factor activity"/>
    <property type="evidence" value="ECO:0007669"/>
    <property type="project" value="UniProtKB-KW"/>
</dbReference>
<evidence type="ECO:0000256" key="3">
    <source>
        <dbReference type="ARBA" id="ARBA00022525"/>
    </source>
</evidence>
<gene>
    <name evidence="19" type="primary">EFEMP1</name>
</gene>
<dbReference type="Pfam" id="PF07645">
    <property type="entry name" value="EGF_CA"/>
    <property type="match status" value="2"/>
</dbReference>
<keyword evidence="6" id="KW-0732">Signal</keyword>
<keyword evidence="8" id="KW-0106">Calcium</keyword>
<feature type="compositionally biased region" description="Low complexity" evidence="17">
    <location>
        <begin position="133"/>
        <end position="143"/>
    </location>
</feature>
<dbReference type="Proteomes" id="UP000007754">
    <property type="component" value="Chromosome 3"/>
</dbReference>
<dbReference type="InterPro" id="IPR000152">
    <property type="entry name" value="EGF-type_Asp/Asn_hydroxyl_site"/>
</dbReference>
<dbReference type="Gene3D" id="2.10.25.10">
    <property type="entry name" value="Laminin"/>
    <property type="match status" value="5"/>
</dbReference>
<dbReference type="InterPro" id="IPR049883">
    <property type="entry name" value="NOTCH1_EGF-like"/>
</dbReference>
<evidence type="ECO:0000256" key="10">
    <source>
        <dbReference type="ARBA" id="ARBA00023157"/>
    </source>
</evidence>
<evidence type="ECO:0000256" key="15">
    <source>
        <dbReference type="ARBA" id="ARBA00080305"/>
    </source>
</evidence>
<dbReference type="Pfam" id="PF22914">
    <property type="entry name" value="Fibulin_C"/>
    <property type="match status" value="1"/>
</dbReference>
<dbReference type="FunFam" id="2.10.25.10:FF:000240">
    <property type="entry name" value="Vitamin K-dependent protein S"/>
    <property type="match status" value="1"/>
</dbReference>
<evidence type="ECO:0000256" key="1">
    <source>
        <dbReference type="ARBA" id="ARBA00004498"/>
    </source>
</evidence>
<evidence type="ECO:0000259" key="18">
    <source>
        <dbReference type="PROSITE" id="PS50026"/>
    </source>
</evidence>
<keyword evidence="4" id="KW-0272">Extracellular matrix</keyword>
<dbReference type="GO" id="GO:0031012">
    <property type="term" value="C:extracellular matrix"/>
    <property type="evidence" value="ECO:0007669"/>
    <property type="project" value="UniProtKB-ARBA"/>
</dbReference>
<proteinExistence type="inferred from homology"/>
<dbReference type="GeneTree" id="ENSGT00940000157837"/>
<comment type="subcellular location">
    <subcellularLocation>
        <location evidence="1">Secreted</location>
        <location evidence="1">Extracellular space</location>
        <location evidence="1">Extracellular matrix</location>
    </subcellularLocation>
</comment>
<dbReference type="PROSITE" id="PS01187">
    <property type="entry name" value="EGF_CA"/>
    <property type="match status" value="2"/>
</dbReference>
<organism evidence="19 20">
    <name type="scientific">Taeniopygia guttata</name>
    <name type="common">Zebra finch</name>
    <name type="synonym">Poephila guttata</name>
    <dbReference type="NCBI Taxonomy" id="59729"/>
    <lineage>
        <taxon>Eukaryota</taxon>
        <taxon>Metazoa</taxon>
        <taxon>Chordata</taxon>
        <taxon>Craniata</taxon>
        <taxon>Vertebrata</taxon>
        <taxon>Euteleostomi</taxon>
        <taxon>Archelosauria</taxon>
        <taxon>Archosauria</taxon>
        <taxon>Dinosauria</taxon>
        <taxon>Saurischia</taxon>
        <taxon>Theropoda</taxon>
        <taxon>Coelurosauria</taxon>
        <taxon>Aves</taxon>
        <taxon>Neognathae</taxon>
        <taxon>Neoaves</taxon>
        <taxon>Telluraves</taxon>
        <taxon>Australaves</taxon>
        <taxon>Passeriformes</taxon>
        <taxon>Passeroidea</taxon>
        <taxon>Estrildidae</taxon>
        <taxon>Estrildinae</taxon>
        <taxon>Taeniopygia</taxon>
    </lineage>
</organism>
<feature type="domain" description="EGF-like" evidence="18">
    <location>
        <begin position="542"/>
        <end position="581"/>
    </location>
</feature>
<comment type="function">
    <text evidence="12">Binds EGFR, the EGF receptor, inducing EGFR autophosphorylation and the activation of downstream signaling pathways. May play a role in cell adhesion and migration. May function as a negative regulator of chondrocyte differentiation. In the olfactory epithelium, it may regulate glial cell migration, differentiation and the ability of glial cells to support neuronal neurite outgrowth.</text>
</comment>
<dbReference type="InterPro" id="IPR050751">
    <property type="entry name" value="ECM_structural_protein"/>
</dbReference>
<evidence type="ECO:0000256" key="6">
    <source>
        <dbReference type="ARBA" id="ARBA00022729"/>
    </source>
</evidence>
<dbReference type="InterPro" id="IPR000742">
    <property type="entry name" value="EGF"/>
</dbReference>
<feature type="disulfide bond" evidence="16">
    <location>
        <begin position="506"/>
        <end position="516"/>
    </location>
</feature>
<reference evidence="19" key="3">
    <citation type="submission" date="2025-09" db="UniProtKB">
        <authorList>
            <consortium name="Ensembl"/>
        </authorList>
    </citation>
    <scope>IDENTIFICATION</scope>
</reference>
<dbReference type="InterPro" id="IPR001881">
    <property type="entry name" value="EGF-like_Ca-bd_dom"/>
</dbReference>
<feature type="domain" description="EGF-like" evidence="18">
    <location>
        <begin position="421"/>
        <end position="461"/>
    </location>
</feature>
<name>A0A674HDG6_TAEGU</name>
<dbReference type="InParanoid" id="A0A674HDG6"/>
<evidence type="ECO:0000256" key="8">
    <source>
        <dbReference type="ARBA" id="ARBA00022837"/>
    </source>
</evidence>
<keyword evidence="9" id="KW-0339">Growth factor</keyword>
<feature type="disulfide bond" evidence="16">
    <location>
        <begin position="466"/>
        <end position="476"/>
    </location>
</feature>
<keyword evidence="5 16" id="KW-0245">EGF-like domain</keyword>
<evidence type="ECO:0000256" key="4">
    <source>
        <dbReference type="ARBA" id="ARBA00022530"/>
    </source>
</evidence>
<reference evidence="19" key="2">
    <citation type="submission" date="2025-08" db="UniProtKB">
        <authorList>
            <consortium name="Ensembl"/>
        </authorList>
    </citation>
    <scope>IDENTIFICATION</scope>
</reference>
<dbReference type="PROSITE" id="PS50026">
    <property type="entry name" value="EGF_3"/>
    <property type="match status" value="4"/>
</dbReference>
<accession>A0A674HDG6</accession>
<comment type="caution">
    <text evidence="16">Lacks conserved residue(s) required for the propagation of feature annotation.</text>
</comment>
<evidence type="ECO:0000256" key="9">
    <source>
        <dbReference type="ARBA" id="ARBA00023030"/>
    </source>
</evidence>
<reference evidence="19 20" key="1">
    <citation type="journal article" date="2010" name="Nature">
        <title>The genome of a songbird.</title>
        <authorList>
            <person name="Warren W.C."/>
            <person name="Clayton D.F."/>
            <person name="Ellegren H."/>
            <person name="Arnold A.P."/>
            <person name="Hillier L.W."/>
            <person name="Kunstner A."/>
            <person name="Searle S."/>
            <person name="White S."/>
            <person name="Vilella A.J."/>
            <person name="Fairley S."/>
            <person name="Heger A."/>
            <person name="Kong L."/>
            <person name="Ponting C.P."/>
            <person name="Jarvis E.D."/>
            <person name="Mello C.V."/>
            <person name="Minx P."/>
            <person name="Lovell P."/>
            <person name="Velho T.A."/>
            <person name="Ferris M."/>
            <person name="Balakrishnan C.N."/>
            <person name="Sinha S."/>
            <person name="Blatti C."/>
            <person name="London S.E."/>
            <person name="Li Y."/>
            <person name="Lin Y.C."/>
            <person name="George J."/>
            <person name="Sweedler J."/>
            <person name="Southey B."/>
            <person name="Gunaratne P."/>
            <person name="Watson M."/>
            <person name="Nam K."/>
            <person name="Backstrom N."/>
            <person name="Smeds L."/>
            <person name="Nabholz B."/>
            <person name="Itoh Y."/>
            <person name="Whitney O."/>
            <person name="Pfenning A.R."/>
            <person name="Howard J."/>
            <person name="Volker M."/>
            <person name="Skinner B.M."/>
            <person name="Griffin D.K."/>
            <person name="Ye L."/>
            <person name="McLaren W.M."/>
            <person name="Flicek P."/>
            <person name="Quesada V."/>
            <person name="Velasco G."/>
            <person name="Lopez-Otin C."/>
            <person name="Puente X.S."/>
            <person name="Olender T."/>
            <person name="Lancet D."/>
            <person name="Smit A.F."/>
            <person name="Hubley R."/>
            <person name="Konkel M.K."/>
            <person name="Walker J.A."/>
            <person name="Batzer M.A."/>
            <person name="Gu W."/>
            <person name="Pollock D.D."/>
            <person name="Chen L."/>
            <person name="Cheng Z."/>
            <person name="Eichler E.E."/>
            <person name="Stapley J."/>
            <person name="Slate J."/>
            <person name="Ekblom R."/>
            <person name="Birkhead T."/>
            <person name="Burke T."/>
            <person name="Burt D."/>
            <person name="Scharff C."/>
            <person name="Adam I."/>
            <person name="Richard H."/>
            <person name="Sultan M."/>
            <person name="Soldatov A."/>
            <person name="Lehrach H."/>
            <person name="Edwards S.V."/>
            <person name="Yang S.P."/>
            <person name="Li X."/>
            <person name="Graves T."/>
            <person name="Fulton L."/>
            <person name="Nelson J."/>
            <person name="Chinwalla A."/>
            <person name="Hou S."/>
            <person name="Mardis E.R."/>
            <person name="Wilson R.K."/>
        </authorList>
    </citation>
    <scope>NUCLEOTIDE SEQUENCE [LARGE SCALE GENOMIC DNA]</scope>
</reference>
<feature type="region of interest" description="Disordered" evidence="17">
    <location>
        <begin position="105"/>
        <end position="284"/>
    </location>
</feature>
<dbReference type="Ensembl" id="ENSTGUT00000042409.1">
    <property type="protein sequence ID" value="ENSTGUP00000033722.1"/>
    <property type="gene ID" value="ENSTGUG00000006870.2"/>
</dbReference>
<feature type="domain" description="EGF-like" evidence="18">
    <location>
        <begin position="462"/>
        <end position="501"/>
    </location>
</feature>
<sequence>MEGEEITQAWTEENPIFPVPFPHLVTVVIENMVEMDPIVSKLFFPNLKDSTVARLTTQDQTMAVLRFLEDAAGPVPPPGRAAVRERLGAAAALPRSALTAVLPARGRARGCPRGPNMAAGPHLPRARPRGRQGARAAPAGQAPVLFSPGPAPGTHRQRRGSSGRRAQTDSGCRQQENGHRRPPAPHSTGGKDSERLPAPHGHRGKGNERPPAPHGQRGKGNERPPTPHRQRGEESERPPSAQRRRWTGVATGTRPVPQLDKIPGLGSTAKPHPLRAGASGQRRAASPRFTMLTAMFLAALVLITVHSQETEETITYTQCTDGYEWDPVRQRCKDIDECEIVPDACKGGMKCVNHYGGYLCLPRTAQIIVNEREEAAAESTSGRNSVIRRTPADPQRAPPNPTHQIQCAAGYEQSDHNVCQDIDECATGTHSCRADQVCVNLRGSFSCQCLPGYQKRGEQCVDIDECTLPPYCHHRCVNTPGSYYCQCNAGFQLASNNHTCVDINECDANNPCAQQCYNILGSFICQCNPGFELSSDRINCEDTDECRTSSYICQYQCVNEPGKFSCVCPEGYQVVGGRTCQDINECETTNECREDEICWNYHGGFRCYPRNPCQEPYVLTSENRCVCPVSNAICRELPYSVVYKYMSIRSDRTVPSDIFQIQATTIYPNTINTFRIKSGNENGEFYLRQTSAVSAMLVLVKSLSGPREHIVDLEMLTVNSLNYRTSSVLRLTIIVGPYAF</sequence>
<comment type="similarity">
    <text evidence="2">Belongs to the fibulin family.</text>
</comment>
<evidence type="ECO:0000313" key="19">
    <source>
        <dbReference type="Ensembl" id="ENSTGUP00000033722.1"/>
    </source>
</evidence>
<dbReference type="FunFam" id="2.10.25.10:FF:000323">
    <property type="entry name" value="EGF-containing fibulin-like extracellular matrix protein 1"/>
    <property type="match status" value="1"/>
</dbReference>
<dbReference type="SMART" id="SM00181">
    <property type="entry name" value="EGF"/>
    <property type="match status" value="5"/>
</dbReference>
<evidence type="ECO:0000256" key="14">
    <source>
        <dbReference type="ARBA" id="ARBA00072839"/>
    </source>
</evidence>
<evidence type="ECO:0000256" key="16">
    <source>
        <dbReference type="PROSITE-ProRule" id="PRU00076"/>
    </source>
</evidence>
<feature type="region of interest" description="Disordered" evidence="17">
    <location>
        <begin position="374"/>
        <end position="402"/>
    </location>
</feature>
<dbReference type="PROSITE" id="PS01186">
    <property type="entry name" value="EGF_2"/>
    <property type="match status" value="4"/>
</dbReference>
<evidence type="ECO:0000313" key="20">
    <source>
        <dbReference type="Proteomes" id="UP000007754"/>
    </source>
</evidence>
<dbReference type="InterPro" id="IPR009030">
    <property type="entry name" value="Growth_fac_rcpt_cys_sf"/>
</dbReference>
<dbReference type="FunFam" id="2.10.25.10:FF:000418">
    <property type="entry name" value="EGF-containing fibulin-like extracellular matrix protein 1"/>
    <property type="match status" value="1"/>
</dbReference>
<evidence type="ECO:0000256" key="17">
    <source>
        <dbReference type="SAM" id="MobiDB-lite"/>
    </source>
</evidence>
<keyword evidence="11" id="KW-0325">Glycoprotein</keyword>
<evidence type="ECO:0000256" key="11">
    <source>
        <dbReference type="ARBA" id="ARBA00023180"/>
    </source>
</evidence>
<comment type="subunit">
    <text evidence="13">Interacts with ECM1. Interacts with TIMP3.</text>
</comment>
<evidence type="ECO:0000256" key="13">
    <source>
        <dbReference type="ARBA" id="ARBA00064427"/>
    </source>
</evidence>
<dbReference type="PANTHER" id="PTHR24034:SF102">
    <property type="entry name" value="EGF-CONTAINING FIBULIN-LIKE EXTRACELLULAR MATRIX PROTEIN 1"/>
    <property type="match status" value="1"/>
</dbReference>
<dbReference type="Pfam" id="PF12662">
    <property type="entry name" value="cEGF"/>
    <property type="match status" value="3"/>
</dbReference>
<evidence type="ECO:0000256" key="5">
    <source>
        <dbReference type="ARBA" id="ARBA00022536"/>
    </source>
</evidence>
<evidence type="ECO:0000256" key="12">
    <source>
        <dbReference type="ARBA" id="ARBA00054842"/>
    </source>
</evidence>